<evidence type="ECO:0000313" key="3">
    <source>
        <dbReference type="Proteomes" id="UP000613160"/>
    </source>
</evidence>
<evidence type="ECO:0000313" key="2">
    <source>
        <dbReference type="EMBL" id="GGD19748.1"/>
    </source>
</evidence>
<accession>A0A917DAT3</accession>
<dbReference type="Pfam" id="PF05136">
    <property type="entry name" value="Phage_portal_2"/>
    <property type="match status" value="1"/>
</dbReference>
<dbReference type="AlphaFoldDB" id="A0A917DAT3"/>
<protein>
    <submittedName>
        <fullName evidence="2">Phage portal protein</fullName>
    </submittedName>
</protein>
<sequence length="526" mass="58093">MVEKPRFRVPAGSSRTAGAMGDPFKAPGNGASSFEAAGQGRRLRGFNPSRNHVNAALQRSGSTLIARARWLYENNGYAGNAVDEFTSAAIGDGIKPRPKIKNKALRSALIDLFWRWTEEADADGVTDFYGLQEKIAREVYLAGEGFVRIRARRPGDMMTVPFQLQFLPSEMLDPTFNAVLTNGSYIRAGIEFDAIGRRAAYHFWRNHPGDDRPLNGSALRDRVRVPAVDVMHVYDGRQGGQIRGVPRVARVLVKLFVLESYDDAELERKRSAALFTAFLIGRGENPLGPVNVDSDGVEIEPEPIAPMQPGAIVDLGDDKDVRFSTPTEVGGSYESFQYRNLTQICAGLGVPYAYVTGDVAKGNFSNVRTDIIRFRRRVSQWQNNVMIFQACRPVWKRFVDLAVMGGFVDIDDYAVNPTPYWAVDWLPPRMEWIDPAKDVKAEREAVRAGFKTRTQVVAERGYDREDVDAEFADERGQDVDDLVFDTDAGAVSANGSMVPAAVPAPGADDEEDDEAPAKTTEEADAD</sequence>
<reference evidence="2" key="2">
    <citation type="submission" date="2020-09" db="EMBL/GenBank/DDBJ databases">
        <authorList>
            <person name="Sun Q."/>
            <person name="Zhou Y."/>
        </authorList>
    </citation>
    <scope>NUCLEOTIDE SEQUENCE</scope>
    <source>
        <strain evidence="2">CGMCC 1.15493</strain>
    </source>
</reference>
<dbReference type="RefSeq" id="WP_188850799.1">
    <property type="nucleotide sequence ID" value="NZ_BMJJ01000005.1"/>
</dbReference>
<feature type="region of interest" description="Disordered" evidence="1">
    <location>
        <begin position="494"/>
        <end position="526"/>
    </location>
</feature>
<dbReference type="EMBL" id="BMJJ01000005">
    <property type="protein sequence ID" value="GGD19748.1"/>
    <property type="molecule type" value="Genomic_DNA"/>
</dbReference>
<comment type="caution">
    <text evidence="2">The sequence shown here is derived from an EMBL/GenBank/DDBJ whole genome shotgun (WGS) entry which is preliminary data.</text>
</comment>
<feature type="region of interest" description="Disordered" evidence="1">
    <location>
        <begin position="1"/>
        <end position="35"/>
    </location>
</feature>
<keyword evidence="3" id="KW-1185">Reference proteome</keyword>
<gene>
    <name evidence="2" type="ORF">GCM10011335_23330</name>
</gene>
<dbReference type="Proteomes" id="UP000613160">
    <property type="component" value="Unassembled WGS sequence"/>
</dbReference>
<name>A0A917DAT3_9HYPH</name>
<evidence type="ECO:0000256" key="1">
    <source>
        <dbReference type="SAM" id="MobiDB-lite"/>
    </source>
</evidence>
<dbReference type="NCBIfam" id="TIGR01539">
    <property type="entry name" value="portal_lambda"/>
    <property type="match status" value="1"/>
</dbReference>
<dbReference type="GO" id="GO:0005198">
    <property type="term" value="F:structural molecule activity"/>
    <property type="evidence" value="ECO:0007669"/>
    <property type="project" value="InterPro"/>
</dbReference>
<organism evidence="2 3">
    <name type="scientific">Aureimonas glaciei</name>
    <dbReference type="NCBI Taxonomy" id="1776957"/>
    <lineage>
        <taxon>Bacteria</taxon>
        <taxon>Pseudomonadati</taxon>
        <taxon>Pseudomonadota</taxon>
        <taxon>Alphaproteobacteria</taxon>
        <taxon>Hyphomicrobiales</taxon>
        <taxon>Aurantimonadaceae</taxon>
        <taxon>Aureimonas</taxon>
    </lineage>
</organism>
<reference evidence="2" key="1">
    <citation type="journal article" date="2014" name="Int. J. Syst. Evol. Microbiol.">
        <title>Complete genome sequence of Corynebacterium casei LMG S-19264T (=DSM 44701T), isolated from a smear-ripened cheese.</title>
        <authorList>
            <consortium name="US DOE Joint Genome Institute (JGI-PGF)"/>
            <person name="Walter F."/>
            <person name="Albersmeier A."/>
            <person name="Kalinowski J."/>
            <person name="Ruckert C."/>
        </authorList>
    </citation>
    <scope>NUCLEOTIDE SEQUENCE</scope>
    <source>
        <strain evidence="2">CGMCC 1.15493</strain>
    </source>
</reference>
<dbReference type="GO" id="GO:0019068">
    <property type="term" value="P:virion assembly"/>
    <property type="evidence" value="ECO:0007669"/>
    <property type="project" value="InterPro"/>
</dbReference>
<dbReference type="InterPro" id="IPR006429">
    <property type="entry name" value="Phage_lambda_portal"/>
</dbReference>
<proteinExistence type="predicted"/>
<feature type="compositionally biased region" description="Basic and acidic residues" evidence="1">
    <location>
        <begin position="515"/>
        <end position="526"/>
    </location>
</feature>